<organism evidence="8 9">
    <name type="scientific">Psilocybe cyanescens</name>
    <dbReference type="NCBI Taxonomy" id="93625"/>
    <lineage>
        <taxon>Eukaryota</taxon>
        <taxon>Fungi</taxon>
        <taxon>Dikarya</taxon>
        <taxon>Basidiomycota</taxon>
        <taxon>Agaricomycotina</taxon>
        <taxon>Agaricomycetes</taxon>
        <taxon>Agaricomycetidae</taxon>
        <taxon>Agaricales</taxon>
        <taxon>Agaricineae</taxon>
        <taxon>Strophariaceae</taxon>
        <taxon>Psilocybe</taxon>
    </lineage>
</organism>
<dbReference type="Proteomes" id="UP000283269">
    <property type="component" value="Unassembled WGS sequence"/>
</dbReference>
<dbReference type="GO" id="GO:0008270">
    <property type="term" value="F:zinc ion binding"/>
    <property type="evidence" value="ECO:0007669"/>
    <property type="project" value="UniProtKB-KW"/>
</dbReference>
<evidence type="ECO:0008006" key="10">
    <source>
        <dbReference type="Google" id="ProtNLM"/>
    </source>
</evidence>
<feature type="region of interest" description="Disordered" evidence="5">
    <location>
        <begin position="315"/>
        <end position="378"/>
    </location>
</feature>
<feature type="region of interest" description="Disordered" evidence="5">
    <location>
        <begin position="16"/>
        <end position="205"/>
    </location>
</feature>
<evidence type="ECO:0000256" key="4">
    <source>
        <dbReference type="ARBA" id="ARBA00022853"/>
    </source>
</evidence>
<dbReference type="GO" id="GO:0006325">
    <property type="term" value="P:chromatin organization"/>
    <property type="evidence" value="ECO:0007669"/>
    <property type="project" value="UniProtKB-KW"/>
</dbReference>
<feature type="domain" description="Zinc finger PHD-type" evidence="6">
    <location>
        <begin position="216"/>
        <end position="261"/>
    </location>
</feature>
<protein>
    <recommendedName>
        <fullName evidence="10">PHD-type domain-containing protein</fullName>
    </recommendedName>
</protein>
<dbReference type="InterPro" id="IPR011011">
    <property type="entry name" value="Znf_FYVE_PHD"/>
</dbReference>
<dbReference type="InParanoid" id="A0A409WT10"/>
<feature type="compositionally biased region" description="Gly residues" evidence="5">
    <location>
        <begin position="355"/>
        <end position="368"/>
    </location>
</feature>
<dbReference type="InterPro" id="IPR001965">
    <property type="entry name" value="Znf_PHD"/>
</dbReference>
<feature type="compositionally biased region" description="Basic residues" evidence="5">
    <location>
        <begin position="48"/>
        <end position="58"/>
    </location>
</feature>
<dbReference type="GO" id="GO:0070210">
    <property type="term" value="C:Rpd3L-Expanded complex"/>
    <property type="evidence" value="ECO:0007669"/>
    <property type="project" value="TreeGrafter"/>
</dbReference>
<dbReference type="PANTHER" id="PTHR46462">
    <property type="entry name" value="UPSET, ISOFORM A"/>
    <property type="match status" value="1"/>
</dbReference>
<feature type="compositionally biased region" description="Low complexity" evidence="5">
    <location>
        <begin position="150"/>
        <end position="159"/>
    </location>
</feature>
<evidence type="ECO:0000256" key="5">
    <source>
        <dbReference type="SAM" id="MobiDB-lite"/>
    </source>
</evidence>
<gene>
    <name evidence="8" type="ORF">CVT25_013393</name>
</gene>
<evidence type="ECO:0000313" key="8">
    <source>
        <dbReference type="EMBL" id="PPQ81601.1"/>
    </source>
</evidence>
<evidence type="ECO:0000313" key="9">
    <source>
        <dbReference type="Proteomes" id="UP000283269"/>
    </source>
</evidence>
<evidence type="ECO:0000259" key="6">
    <source>
        <dbReference type="SMART" id="SM00249"/>
    </source>
</evidence>
<dbReference type="GO" id="GO:0034967">
    <property type="term" value="C:Set3 complex"/>
    <property type="evidence" value="ECO:0007669"/>
    <property type="project" value="TreeGrafter"/>
</dbReference>
<dbReference type="OrthoDB" id="79252at2759"/>
<dbReference type="Gene3D" id="2.170.270.10">
    <property type="entry name" value="SET domain"/>
    <property type="match status" value="1"/>
</dbReference>
<dbReference type="InterPro" id="IPR013083">
    <property type="entry name" value="Znf_RING/FYVE/PHD"/>
</dbReference>
<dbReference type="PANTHER" id="PTHR46462:SF3">
    <property type="entry name" value="UPSET, ISOFORM A"/>
    <property type="match status" value="1"/>
</dbReference>
<dbReference type="STRING" id="93625.A0A409WT10"/>
<keyword evidence="4" id="KW-0156">Chromatin regulator</keyword>
<evidence type="ECO:0000259" key="7">
    <source>
        <dbReference type="SMART" id="SM00317"/>
    </source>
</evidence>
<keyword evidence="9" id="KW-1185">Reference proteome</keyword>
<evidence type="ECO:0000256" key="3">
    <source>
        <dbReference type="ARBA" id="ARBA00022833"/>
    </source>
</evidence>
<feature type="compositionally biased region" description="Gly residues" evidence="5">
    <location>
        <begin position="114"/>
        <end position="123"/>
    </location>
</feature>
<dbReference type="InterPro" id="IPR046341">
    <property type="entry name" value="SET_dom_sf"/>
</dbReference>
<feature type="compositionally biased region" description="Basic residues" evidence="5">
    <location>
        <begin position="327"/>
        <end position="344"/>
    </location>
</feature>
<feature type="region of interest" description="Disordered" evidence="5">
    <location>
        <begin position="459"/>
        <end position="515"/>
    </location>
</feature>
<dbReference type="EMBL" id="NHYD01003234">
    <property type="protein sequence ID" value="PPQ81601.1"/>
    <property type="molecule type" value="Genomic_DNA"/>
</dbReference>
<dbReference type="InterPro" id="IPR001214">
    <property type="entry name" value="SET_dom"/>
</dbReference>
<dbReference type="AlphaFoldDB" id="A0A409WT10"/>
<feature type="compositionally biased region" description="Low complexity" evidence="5">
    <location>
        <begin position="177"/>
        <end position="199"/>
    </location>
</feature>
<name>A0A409WT10_PSICY</name>
<keyword evidence="3" id="KW-0862">Zinc</keyword>
<dbReference type="Pfam" id="PF20826">
    <property type="entry name" value="PHD_5"/>
    <property type="match status" value="1"/>
</dbReference>
<feature type="compositionally biased region" description="Acidic residues" evidence="5">
    <location>
        <begin position="683"/>
        <end position="693"/>
    </location>
</feature>
<keyword evidence="2" id="KW-0863">Zinc-finger</keyword>
<feature type="compositionally biased region" description="Low complexity" evidence="5">
    <location>
        <begin position="484"/>
        <end position="505"/>
    </location>
</feature>
<comment type="caution">
    <text evidence="8">The sequence shown here is derived from an EMBL/GenBank/DDBJ whole genome shotgun (WGS) entry which is preliminary data.</text>
</comment>
<dbReference type="GO" id="GO:0006355">
    <property type="term" value="P:regulation of DNA-templated transcription"/>
    <property type="evidence" value="ECO:0007669"/>
    <property type="project" value="TreeGrafter"/>
</dbReference>
<dbReference type="SUPFAM" id="SSF57903">
    <property type="entry name" value="FYVE/PHD zinc finger"/>
    <property type="match status" value="1"/>
</dbReference>
<sequence>MNLDAREAALGLLSMGHPAASSSSPHYQHLHSGLHSQQQQQHQQQHPHQQHQHQHQQRRHDVDNRPTPTAATSSATLNSILTTTTPPPPPMTGRTSTIPAKRKQAEAEVEGDDGFGYGFGSGSGLRSPRPQAVARFDPPRSAAGPSHHQNNNNNNNTNNMIHTNSRHTNKGSPRPVPSSSSFLPPSAPAPQSSSAAIAVSPPPPAASADISSEAIDCMCGIALDDGFSIACDDCGRWCHAACFGITKDGPVPDVFHCAVCVPRGEGERERARRGAREWVLAGGGGVSGAGGQVGGIGGGIGVGIGMGGYRHGPASPLLVGEDGGREAKHRRKQSPGVDRKHRRPSAAASAAAGAFDGGGIVGSAGGGGGKRKQRRASVVQHSPLVGAHTHSPLAGSGALASGLSSAAYNHNHTSTSTSTSNGAGGAGNGTAEEHIEIDEPWKDAYVHITEDIVPSDETRAKLRRQAQHWRGVTAVSASPPPPAASSSSSSHPHPSSSSSASSSHQQHPHAPPATKITLLPPALAYNPLLLRISPTAPGVLPPLYALHTARPIAERAMIAPYPAVITSSADYLRDPLNGYAGMGVPRMGVHFVGGGGGKGKGKERGEDLDLDLDLALDARMVGGEARFARSGCRPNAVIRPRLCVDSRRAGAAAAACKSKAKDKDKENDINPNKDKDKGKAKAEDDDTDTDDDGTTLTFGVFATRDLRAGEEVVLGWEWDDGNAVHSLPALLSAPGTFS</sequence>
<evidence type="ECO:0000256" key="1">
    <source>
        <dbReference type="ARBA" id="ARBA00022723"/>
    </source>
</evidence>
<feature type="domain" description="SET" evidence="7">
    <location>
        <begin position="528"/>
        <end position="723"/>
    </location>
</feature>
<reference evidence="8 9" key="1">
    <citation type="journal article" date="2018" name="Evol. Lett.">
        <title>Horizontal gene cluster transfer increased hallucinogenic mushroom diversity.</title>
        <authorList>
            <person name="Reynolds H.T."/>
            <person name="Vijayakumar V."/>
            <person name="Gluck-Thaler E."/>
            <person name="Korotkin H.B."/>
            <person name="Matheny P.B."/>
            <person name="Slot J.C."/>
        </authorList>
    </citation>
    <scope>NUCLEOTIDE SEQUENCE [LARGE SCALE GENOMIC DNA]</scope>
    <source>
        <strain evidence="8 9">2631</strain>
    </source>
</reference>
<feature type="region of interest" description="Disordered" evidence="5">
    <location>
        <begin position="410"/>
        <end position="430"/>
    </location>
</feature>
<feature type="compositionally biased region" description="Low complexity" evidence="5">
    <location>
        <begin position="66"/>
        <end position="84"/>
    </location>
</feature>
<feature type="compositionally biased region" description="Low complexity" evidence="5">
    <location>
        <begin position="345"/>
        <end position="354"/>
    </location>
</feature>
<feature type="compositionally biased region" description="Basic and acidic residues" evidence="5">
    <location>
        <begin position="659"/>
        <end position="682"/>
    </location>
</feature>
<dbReference type="SMART" id="SM00249">
    <property type="entry name" value="PHD"/>
    <property type="match status" value="1"/>
</dbReference>
<accession>A0A409WT10</accession>
<dbReference type="SMART" id="SM00317">
    <property type="entry name" value="SET"/>
    <property type="match status" value="1"/>
</dbReference>
<evidence type="ECO:0000256" key="2">
    <source>
        <dbReference type="ARBA" id="ARBA00022771"/>
    </source>
</evidence>
<dbReference type="Gene3D" id="3.30.40.10">
    <property type="entry name" value="Zinc/RING finger domain, C3HC4 (zinc finger)"/>
    <property type="match status" value="1"/>
</dbReference>
<proteinExistence type="predicted"/>
<feature type="compositionally biased region" description="Low complexity" evidence="5">
    <location>
        <begin position="410"/>
        <end position="421"/>
    </location>
</feature>
<keyword evidence="1" id="KW-0479">Metal-binding</keyword>
<feature type="region of interest" description="Disordered" evidence="5">
    <location>
        <begin position="655"/>
        <end position="694"/>
    </location>
</feature>
<feature type="compositionally biased region" description="Low complexity" evidence="5">
    <location>
        <begin position="30"/>
        <end position="47"/>
    </location>
</feature>